<dbReference type="InterPro" id="IPR015793">
    <property type="entry name" value="Pyrv_Knase_brl"/>
</dbReference>
<dbReference type="Gene3D" id="3.20.20.60">
    <property type="entry name" value="Phosphoenolpyruvate-binding domains"/>
    <property type="match status" value="1"/>
</dbReference>
<evidence type="ECO:0000256" key="1">
    <source>
        <dbReference type="ARBA" id="ARBA00004997"/>
    </source>
</evidence>
<evidence type="ECO:0000313" key="13">
    <source>
        <dbReference type="EMBL" id="SEM80841.1"/>
    </source>
</evidence>
<name>A0A1H8BD04_9PROT</name>
<dbReference type="InterPro" id="IPR040442">
    <property type="entry name" value="Pyrv_kinase-like_dom_sf"/>
</dbReference>
<evidence type="ECO:0000259" key="12">
    <source>
        <dbReference type="Pfam" id="PF00224"/>
    </source>
</evidence>
<dbReference type="EC" id="2.7.1.40" evidence="3"/>
<dbReference type="UniPathway" id="UPA00109">
    <property type="reaction ID" value="UER00188"/>
</dbReference>
<dbReference type="InterPro" id="IPR015813">
    <property type="entry name" value="Pyrv/PenolPyrv_kinase-like_dom"/>
</dbReference>
<keyword evidence="6" id="KW-0547">Nucleotide-binding</keyword>
<keyword evidence="8" id="KW-0067">ATP-binding</keyword>
<dbReference type="PANTHER" id="PTHR11817">
    <property type="entry name" value="PYRUVATE KINASE"/>
    <property type="match status" value="1"/>
</dbReference>
<dbReference type="InterPro" id="IPR001697">
    <property type="entry name" value="Pyr_Knase"/>
</dbReference>
<dbReference type="RefSeq" id="WP_090627614.1">
    <property type="nucleotide sequence ID" value="NZ_FOCP01000002.1"/>
</dbReference>
<evidence type="ECO:0000256" key="7">
    <source>
        <dbReference type="ARBA" id="ARBA00022777"/>
    </source>
</evidence>
<dbReference type="Pfam" id="PF00224">
    <property type="entry name" value="PK"/>
    <property type="match status" value="1"/>
</dbReference>
<sequence>MICVRFRRSGRRPDYPRLGGMIARGDLVIELGHGRTAEIQKEILWWCEAAHVPVIWTTQVPESIAKHGIGSRMEFIDAAMGVRAECVMLNKGPCILDALRSLNAVLKCMQAHQPKIISRLRLLHW</sequence>
<evidence type="ECO:0000256" key="6">
    <source>
        <dbReference type="ARBA" id="ARBA00022741"/>
    </source>
</evidence>
<evidence type="ECO:0000256" key="3">
    <source>
        <dbReference type="ARBA" id="ARBA00012142"/>
    </source>
</evidence>
<dbReference type="Proteomes" id="UP000199459">
    <property type="component" value="Unassembled WGS sequence"/>
</dbReference>
<evidence type="ECO:0000256" key="9">
    <source>
        <dbReference type="ARBA" id="ARBA00022842"/>
    </source>
</evidence>
<dbReference type="STRING" id="917.SAMN05216326_1344"/>
<protein>
    <recommendedName>
        <fullName evidence="3">pyruvate kinase</fullName>
        <ecNumber evidence="3">2.7.1.40</ecNumber>
    </recommendedName>
</protein>
<keyword evidence="9" id="KW-0460">Magnesium</keyword>
<dbReference type="GO" id="GO:0030955">
    <property type="term" value="F:potassium ion binding"/>
    <property type="evidence" value="ECO:0007669"/>
    <property type="project" value="InterPro"/>
</dbReference>
<dbReference type="GO" id="GO:0000287">
    <property type="term" value="F:magnesium ion binding"/>
    <property type="evidence" value="ECO:0007669"/>
    <property type="project" value="InterPro"/>
</dbReference>
<dbReference type="SUPFAM" id="SSF51621">
    <property type="entry name" value="Phosphoenolpyruvate/pyruvate domain"/>
    <property type="match status" value="1"/>
</dbReference>
<accession>A0A1H8BD04</accession>
<evidence type="ECO:0000256" key="10">
    <source>
        <dbReference type="ARBA" id="ARBA00023152"/>
    </source>
</evidence>
<reference evidence="13 14" key="1">
    <citation type="submission" date="2016-10" db="EMBL/GenBank/DDBJ databases">
        <authorList>
            <person name="de Groot N.N."/>
        </authorList>
    </citation>
    <scope>NUCLEOTIDE SEQUENCE [LARGE SCALE GENOMIC DNA]</scope>
    <source>
        <strain evidence="13 14">Nm22</strain>
    </source>
</reference>
<dbReference type="OrthoDB" id="9812123at2"/>
<comment type="similarity">
    <text evidence="2">Belongs to the pyruvate kinase family.</text>
</comment>
<evidence type="ECO:0000256" key="8">
    <source>
        <dbReference type="ARBA" id="ARBA00022840"/>
    </source>
</evidence>
<proteinExistence type="inferred from homology"/>
<dbReference type="AlphaFoldDB" id="A0A1H8BD04"/>
<keyword evidence="7 13" id="KW-0418">Kinase</keyword>
<feature type="domain" description="Pyruvate kinase barrel" evidence="12">
    <location>
        <begin position="21"/>
        <end position="90"/>
    </location>
</feature>
<comment type="pathway">
    <text evidence="1">Carbohydrate degradation; glycolysis; pyruvate from D-glyceraldehyde 3-phosphate: step 5/5.</text>
</comment>
<keyword evidence="5" id="KW-0479">Metal-binding</keyword>
<keyword evidence="11 13" id="KW-0670">Pyruvate</keyword>
<evidence type="ECO:0000256" key="4">
    <source>
        <dbReference type="ARBA" id="ARBA00022679"/>
    </source>
</evidence>
<organism evidence="13 14">
    <name type="scientific">Nitrosomonas marina</name>
    <dbReference type="NCBI Taxonomy" id="917"/>
    <lineage>
        <taxon>Bacteria</taxon>
        <taxon>Pseudomonadati</taxon>
        <taxon>Pseudomonadota</taxon>
        <taxon>Betaproteobacteria</taxon>
        <taxon>Nitrosomonadales</taxon>
        <taxon>Nitrosomonadaceae</taxon>
        <taxon>Nitrosomonas</taxon>
    </lineage>
</organism>
<gene>
    <name evidence="13" type="ORF">SAMN05216325_102219</name>
</gene>
<keyword evidence="10" id="KW-0324">Glycolysis</keyword>
<dbReference type="EMBL" id="FOCP01000002">
    <property type="protein sequence ID" value="SEM80841.1"/>
    <property type="molecule type" value="Genomic_DNA"/>
</dbReference>
<evidence type="ECO:0000313" key="14">
    <source>
        <dbReference type="Proteomes" id="UP000199459"/>
    </source>
</evidence>
<dbReference type="GO" id="GO:0005524">
    <property type="term" value="F:ATP binding"/>
    <property type="evidence" value="ECO:0007669"/>
    <property type="project" value="UniProtKB-KW"/>
</dbReference>
<evidence type="ECO:0000256" key="2">
    <source>
        <dbReference type="ARBA" id="ARBA00008663"/>
    </source>
</evidence>
<evidence type="ECO:0000256" key="11">
    <source>
        <dbReference type="ARBA" id="ARBA00023317"/>
    </source>
</evidence>
<evidence type="ECO:0000256" key="5">
    <source>
        <dbReference type="ARBA" id="ARBA00022723"/>
    </source>
</evidence>
<dbReference type="GO" id="GO:0016301">
    <property type="term" value="F:kinase activity"/>
    <property type="evidence" value="ECO:0007669"/>
    <property type="project" value="UniProtKB-KW"/>
</dbReference>
<keyword evidence="4" id="KW-0808">Transferase</keyword>
<dbReference type="GO" id="GO:0004743">
    <property type="term" value="F:pyruvate kinase activity"/>
    <property type="evidence" value="ECO:0007669"/>
    <property type="project" value="UniProtKB-EC"/>
</dbReference>